<name>A0A6G1JLT5_9PLEO</name>
<organism evidence="2 3">
    <name type="scientific">Lentithecium fluviatile CBS 122367</name>
    <dbReference type="NCBI Taxonomy" id="1168545"/>
    <lineage>
        <taxon>Eukaryota</taxon>
        <taxon>Fungi</taxon>
        <taxon>Dikarya</taxon>
        <taxon>Ascomycota</taxon>
        <taxon>Pezizomycotina</taxon>
        <taxon>Dothideomycetes</taxon>
        <taxon>Pleosporomycetidae</taxon>
        <taxon>Pleosporales</taxon>
        <taxon>Massarineae</taxon>
        <taxon>Lentitheciaceae</taxon>
        <taxon>Lentithecium</taxon>
    </lineage>
</organism>
<protein>
    <submittedName>
        <fullName evidence="2">Uncharacterized protein</fullName>
    </submittedName>
</protein>
<dbReference type="AlphaFoldDB" id="A0A6G1JLT5"/>
<feature type="compositionally biased region" description="Basic and acidic residues" evidence="1">
    <location>
        <begin position="21"/>
        <end position="30"/>
    </location>
</feature>
<evidence type="ECO:0000256" key="1">
    <source>
        <dbReference type="SAM" id="MobiDB-lite"/>
    </source>
</evidence>
<proteinExistence type="predicted"/>
<feature type="region of interest" description="Disordered" evidence="1">
    <location>
        <begin position="1"/>
        <end position="54"/>
    </location>
</feature>
<feature type="compositionally biased region" description="Basic residues" evidence="1">
    <location>
        <begin position="45"/>
        <end position="54"/>
    </location>
</feature>
<sequence>MRLQREMLPYGAPHPMPKRGFSAERGRRSEPAALLAGRASTASRWRGRRTQGSM</sequence>
<keyword evidence="3" id="KW-1185">Reference proteome</keyword>
<evidence type="ECO:0000313" key="3">
    <source>
        <dbReference type="Proteomes" id="UP000799291"/>
    </source>
</evidence>
<gene>
    <name evidence="2" type="ORF">K458DRAFT_67481</name>
</gene>
<accession>A0A6G1JLT5</accession>
<dbReference type="Proteomes" id="UP000799291">
    <property type="component" value="Unassembled WGS sequence"/>
</dbReference>
<evidence type="ECO:0000313" key="2">
    <source>
        <dbReference type="EMBL" id="KAF2691119.1"/>
    </source>
</evidence>
<dbReference type="EMBL" id="MU005570">
    <property type="protein sequence ID" value="KAF2691119.1"/>
    <property type="molecule type" value="Genomic_DNA"/>
</dbReference>
<reference evidence="2" key="1">
    <citation type="journal article" date="2020" name="Stud. Mycol.">
        <title>101 Dothideomycetes genomes: a test case for predicting lifestyles and emergence of pathogens.</title>
        <authorList>
            <person name="Haridas S."/>
            <person name="Albert R."/>
            <person name="Binder M."/>
            <person name="Bloem J."/>
            <person name="Labutti K."/>
            <person name="Salamov A."/>
            <person name="Andreopoulos B."/>
            <person name="Baker S."/>
            <person name="Barry K."/>
            <person name="Bills G."/>
            <person name="Bluhm B."/>
            <person name="Cannon C."/>
            <person name="Castanera R."/>
            <person name="Culley D."/>
            <person name="Daum C."/>
            <person name="Ezra D."/>
            <person name="Gonzalez J."/>
            <person name="Henrissat B."/>
            <person name="Kuo A."/>
            <person name="Liang C."/>
            <person name="Lipzen A."/>
            <person name="Lutzoni F."/>
            <person name="Magnuson J."/>
            <person name="Mondo S."/>
            <person name="Nolan M."/>
            <person name="Ohm R."/>
            <person name="Pangilinan J."/>
            <person name="Park H.-J."/>
            <person name="Ramirez L."/>
            <person name="Alfaro M."/>
            <person name="Sun H."/>
            <person name="Tritt A."/>
            <person name="Yoshinaga Y."/>
            <person name="Zwiers L.-H."/>
            <person name="Turgeon B."/>
            <person name="Goodwin S."/>
            <person name="Spatafora J."/>
            <person name="Crous P."/>
            <person name="Grigoriev I."/>
        </authorList>
    </citation>
    <scope>NUCLEOTIDE SEQUENCE</scope>
    <source>
        <strain evidence="2">CBS 122367</strain>
    </source>
</reference>